<name>R7QKX4_CHOCR</name>
<keyword evidence="2" id="KW-1185">Reference proteome</keyword>
<accession>R7QKX4</accession>
<evidence type="ECO:0000313" key="2">
    <source>
        <dbReference type="Proteomes" id="UP000012073"/>
    </source>
</evidence>
<reference evidence="2" key="1">
    <citation type="journal article" date="2013" name="Proc. Natl. Acad. Sci. U.S.A.">
        <title>Genome structure and metabolic features in the red seaweed Chondrus crispus shed light on evolution of the Archaeplastida.</title>
        <authorList>
            <person name="Collen J."/>
            <person name="Porcel B."/>
            <person name="Carre W."/>
            <person name="Ball S.G."/>
            <person name="Chaparro C."/>
            <person name="Tonon T."/>
            <person name="Barbeyron T."/>
            <person name="Michel G."/>
            <person name="Noel B."/>
            <person name="Valentin K."/>
            <person name="Elias M."/>
            <person name="Artiguenave F."/>
            <person name="Arun A."/>
            <person name="Aury J.M."/>
            <person name="Barbosa-Neto J.F."/>
            <person name="Bothwell J.H."/>
            <person name="Bouget F.Y."/>
            <person name="Brillet L."/>
            <person name="Cabello-Hurtado F."/>
            <person name="Capella-Gutierrez S."/>
            <person name="Charrier B."/>
            <person name="Cladiere L."/>
            <person name="Cock J.M."/>
            <person name="Coelho S.M."/>
            <person name="Colleoni C."/>
            <person name="Czjzek M."/>
            <person name="Da Silva C."/>
            <person name="Delage L."/>
            <person name="Denoeud F."/>
            <person name="Deschamps P."/>
            <person name="Dittami S.M."/>
            <person name="Gabaldon T."/>
            <person name="Gachon C.M."/>
            <person name="Groisillier A."/>
            <person name="Herve C."/>
            <person name="Jabbari K."/>
            <person name="Katinka M."/>
            <person name="Kloareg B."/>
            <person name="Kowalczyk N."/>
            <person name="Labadie K."/>
            <person name="Leblanc C."/>
            <person name="Lopez P.J."/>
            <person name="McLachlan D.H."/>
            <person name="Meslet-Cladiere L."/>
            <person name="Moustafa A."/>
            <person name="Nehr Z."/>
            <person name="Nyvall Collen P."/>
            <person name="Panaud O."/>
            <person name="Partensky F."/>
            <person name="Poulain J."/>
            <person name="Rensing S.A."/>
            <person name="Rousvoal S."/>
            <person name="Samson G."/>
            <person name="Symeonidi A."/>
            <person name="Weissenbach J."/>
            <person name="Zambounis A."/>
            <person name="Wincker P."/>
            <person name="Boyen C."/>
        </authorList>
    </citation>
    <scope>NUCLEOTIDE SEQUENCE [LARGE SCALE GENOMIC DNA]</scope>
    <source>
        <strain evidence="2">cv. Stackhouse</strain>
    </source>
</reference>
<dbReference type="Gramene" id="CDF38418">
    <property type="protein sequence ID" value="CDF38418"/>
    <property type="gene ID" value="CHC_T00006153001"/>
</dbReference>
<dbReference type="GeneID" id="17326027"/>
<dbReference type="KEGG" id="ccp:CHC_T00006153001"/>
<proteinExistence type="predicted"/>
<dbReference type="Proteomes" id="UP000012073">
    <property type="component" value="Unassembled WGS sequence"/>
</dbReference>
<dbReference type="AlphaFoldDB" id="R7QKX4"/>
<sequence>MVCVVRREGGREGGREGVRKVRRECLCPQEGWGGVTFLLKCSMFLTLTFSWEGHQNQRVVH</sequence>
<organism evidence="1 2">
    <name type="scientific">Chondrus crispus</name>
    <name type="common">Carrageen Irish moss</name>
    <name type="synonym">Polymorpha crispa</name>
    <dbReference type="NCBI Taxonomy" id="2769"/>
    <lineage>
        <taxon>Eukaryota</taxon>
        <taxon>Rhodophyta</taxon>
        <taxon>Florideophyceae</taxon>
        <taxon>Rhodymeniophycidae</taxon>
        <taxon>Gigartinales</taxon>
        <taxon>Gigartinaceae</taxon>
        <taxon>Chondrus</taxon>
    </lineage>
</organism>
<dbReference type="RefSeq" id="XP_005718311.1">
    <property type="nucleotide sequence ID" value="XM_005718254.1"/>
</dbReference>
<gene>
    <name evidence="1" type="ORF">CHC_T00006153001</name>
</gene>
<evidence type="ECO:0000313" key="1">
    <source>
        <dbReference type="EMBL" id="CDF38418.1"/>
    </source>
</evidence>
<dbReference type="EMBL" id="HG001932">
    <property type="protein sequence ID" value="CDF38418.1"/>
    <property type="molecule type" value="Genomic_DNA"/>
</dbReference>
<protein>
    <submittedName>
        <fullName evidence="1">Uncharacterized protein</fullName>
    </submittedName>
</protein>